<protein>
    <submittedName>
        <fullName evidence="1">Uncharacterized protein</fullName>
    </submittedName>
</protein>
<comment type="caution">
    <text evidence="1">The sequence shown here is derived from an EMBL/GenBank/DDBJ whole genome shotgun (WGS) entry which is preliminary data.</text>
</comment>
<name>A0A9X3CS78_9VIBR</name>
<reference evidence="1" key="1">
    <citation type="submission" date="2022-02" db="EMBL/GenBank/DDBJ databases">
        <title>Vibrio sp. nov, a new bacterium isolated from seawater.</title>
        <authorList>
            <person name="Yuan Y."/>
        </authorList>
    </citation>
    <scope>NUCLEOTIDE SEQUENCE</scope>
    <source>
        <strain evidence="1">ZSDZ65</strain>
    </source>
</reference>
<dbReference type="AlphaFoldDB" id="A0A9X3CS78"/>
<keyword evidence="2" id="KW-1185">Reference proteome</keyword>
<evidence type="ECO:0000313" key="1">
    <source>
        <dbReference type="EMBL" id="MCW8348498.1"/>
    </source>
</evidence>
<dbReference type="Proteomes" id="UP001155587">
    <property type="component" value="Unassembled WGS sequence"/>
</dbReference>
<dbReference type="EMBL" id="JAKRRY010000039">
    <property type="protein sequence ID" value="MCW8348498.1"/>
    <property type="molecule type" value="Genomic_DNA"/>
</dbReference>
<evidence type="ECO:0000313" key="2">
    <source>
        <dbReference type="Proteomes" id="UP001155587"/>
    </source>
</evidence>
<dbReference type="RefSeq" id="WP_265677016.1">
    <property type="nucleotide sequence ID" value="NZ_JAKRRY010000039.1"/>
</dbReference>
<sequence>MKSLKAAFIVLGAGLSLLVALLWFPLTHSVATIQGQVISQTLTQSLDGNRHYLTVELPDKSTVRITTDPARRCQIGTLATLDQLQSPLSSTSTYQLVSCQQQ</sequence>
<gene>
    <name evidence="1" type="ORF">MD535_21160</name>
</gene>
<organism evidence="1 2">
    <name type="scientific">Vibrio qingdaonensis</name>
    <dbReference type="NCBI Taxonomy" id="2829491"/>
    <lineage>
        <taxon>Bacteria</taxon>
        <taxon>Pseudomonadati</taxon>
        <taxon>Pseudomonadota</taxon>
        <taxon>Gammaproteobacteria</taxon>
        <taxon>Vibrionales</taxon>
        <taxon>Vibrionaceae</taxon>
        <taxon>Vibrio</taxon>
    </lineage>
</organism>
<accession>A0A9X3CS78</accession>
<proteinExistence type="predicted"/>